<dbReference type="PANTHER" id="PTHR43280:SF28">
    <property type="entry name" value="HTH-TYPE TRANSCRIPTIONAL ACTIVATOR RHAS"/>
    <property type="match status" value="1"/>
</dbReference>
<organism evidence="6 7">
    <name type="scientific">Sphingobacterium thalpophilum</name>
    <dbReference type="NCBI Taxonomy" id="259"/>
    <lineage>
        <taxon>Bacteria</taxon>
        <taxon>Pseudomonadati</taxon>
        <taxon>Bacteroidota</taxon>
        <taxon>Sphingobacteriia</taxon>
        <taxon>Sphingobacteriales</taxon>
        <taxon>Sphingobacteriaceae</taxon>
        <taxon>Sphingobacterium</taxon>
    </lineage>
</organism>
<dbReference type="SUPFAM" id="SSF51215">
    <property type="entry name" value="Regulatory protein AraC"/>
    <property type="match status" value="1"/>
</dbReference>
<dbReference type="KEGG" id="stha:NCTC11429_00279"/>
<evidence type="ECO:0000313" key="6">
    <source>
        <dbReference type="EMBL" id="VTR28796.1"/>
    </source>
</evidence>
<dbReference type="PANTHER" id="PTHR43280">
    <property type="entry name" value="ARAC-FAMILY TRANSCRIPTIONAL REGULATOR"/>
    <property type="match status" value="1"/>
</dbReference>
<evidence type="ECO:0000313" key="5">
    <source>
        <dbReference type="EMBL" id="MEZ0451937.1"/>
    </source>
</evidence>
<dbReference type="Gene3D" id="1.10.10.60">
    <property type="entry name" value="Homeodomain-like"/>
    <property type="match status" value="1"/>
</dbReference>
<dbReference type="InterPro" id="IPR037923">
    <property type="entry name" value="HTH-like"/>
</dbReference>
<evidence type="ECO:0000313" key="7">
    <source>
        <dbReference type="Proteomes" id="UP000308196"/>
    </source>
</evidence>
<dbReference type="Pfam" id="PF12833">
    <property type="entry name" value="HTH_18"/>
    <property type="match status" value="1"/>
</dbReference>
<dbReference type="EMBL" id="LR590484">
    <property type="protein sequence ID" value="VTR28796.1"/>
    <property type="molecule type" value="Genomic_DNA"/>
</dbReference>
<dbReference type="EMBL" id="JBEOQB010000002">
    <property type="protein sequence ID" value="MEZ0451937.1"/>
    <property type="molecule type" value="Genomic_DNA"/>
</dbReference>
<accession>A0A4U9U7B1</accession>
<protein>
    <submittedName>
        <fullName evidence="6">Bacillibactin transport regulator</fullName>
    </submittedName>
    <submittedName>
        <fullName evidence="5">Helix-turn-helix transcriptional regulator</fullName>
    </submittedName>
</protein>
<dbReference type="SMART" id="SM00342">
    <property type="entry name" value="HTH_ARAC"/>
    <property type="match status" value="1"/>
</dbReference>
<evidence type="ECO:0000256" key="1">
    <source>
        <dbReference type="ARBA" id="ARBA00023015"/>
    </source>
</evidence>
<name>A0A4U9U7B1_9SPHI</name>
<feature type="domain" description="HTH araC/xylS-type" evidence="4">
    <location>
        <begin position="183"/>
        <end position="281"/>
    </location>
</feature>
<dbReference type="RefSeq" id="WP_028070106.1">
    <property type="nucleotide sequence ID" value="NZ_CP162525.1"/>
</dbReference>
<sequence length="284" mass="32779">MPKKNAPIPLHLFPEEFKPGIVIKKTAVKNLPVNRLDEAHRDDYYLFLILEKGTGLFEIDFQQFHLGSSSVMIIQPYQVHRGIAMDYNAFSVLMISTENINPDYVNLLKDIGPIQPLALAQDTFKVLTDIVDLCLLLSDRQREKLYTSLLTDSCNTLVAFIISQYLMKSRKAEPQNRTEIVWKEFKVLLESDFIQTKQPMHYAEKLKISPAYLNECVKRSTGKPVSYHIQQRVILEAKRLLYHSNQSIKEIATTLGYEDYHYFCRVFAKAVGVTASAFRKRNLE</sequence>
<gene>
    <name evidence="6" type="primary">btr_2</name>
    <name evidence="5" type="ORF">ABTW24_10050</name>
    <name evidence="6" type="ORF">NCTC11429_00279</name>
</gene>
<dbReference type="GeneID" id="78461099"/>
<dbReference type="InterPro" id="IPR018060">
    <property type="entry name" value="HTH_AraC"/>
</dbReference>
<dbReference type="InterPro" id="IPR003313">
    <property type="entry name" value="AraC-bd"/>
</dbReference>
<proteinExistence type="predicted"/>
<keyword evidence="1" id="KW-0805">Transcription regulation</keyword>
<dbReference type="SUPFAM" id="SSF46689">
    <property type="entry name" value="Homeodomain-like"/>
    <property type="match status" value="1"/>
</dbReference>
<dbReference type="Proteomes" id="UP001566204">
    <property type="component" value="Unassembled WGS sequence"/>
</dbReference>
<dbReference type="STRING" id="1123265.GCA_000686625_03330"/>
<keyword evidence="3" id="KW-0804">Transcription</keyword>
<dbReference type="GO" id="GO:0043565">
    <property type="term" value="F:sequence-specific DNA binding"/>
    <property type="evidence" value="ECO:0007669"/>
    <property type="project" value="InterPro"/>
</dbReference>
<keyword evidence="2" id="KW-0238">DNA-binding</keyword>
<dbReference type="AlphaFoldDB" id="A0A4U9U7B1"/>
<dbReference type="Proteomes" id="UP000308196">
    <property type="component" value="Chromosome"/>
</dbReference>
<reference evidence="5 8" key="2">
    <citation type="submission" date="2024-06" db="EMBL/GenBank/DDBJ databases">
        <title>Soil Sphingobacterium thalpophilum.</title>
        <authorList>
            <person name="Yang J."/>
            <person name="Li J."/>
        </authorList>
    </citation>
    <scope>NUCLEOTIDE SEQUENCE [LARGE SCALE GENOMIC DNA]</scope>
    <source>
        <strain evidence="5 8">22g91tb</strain>
    </source>
</reference>
<reference evidence="6 7" key="1">
    <citation type="submission" date="2019-05" db="EMBL/GenBank/DDBJ databases">
        <authorList>
            <consortium name="Pathogen Informatics"/>
        </authorList>
    </citation>
    <scope>NUCLEOTIDE SEQUENCE [LARGE SCALE GENOMIC DNA]</scope>
    <source>
        <strain evidence="6 7">NCTC11429</strain>
    </source>
</reference>
<dbReference type="Pfam" id="PF02311">
    <property type="entry name" value="AraC_binding"/>
    <property type="match status" value="1"/>
</dbReference>
<dbReference type="InterPro" id="IPR009057">
    <property type="entry name" value="Homeodomain-like_sf"/>
</dbReference>
<evidence type="ECO:0000256" key="2">
    <source>
        <dbReference type="ARBA" id="ARBA00023125"/>
    </source>
</evidence>
<evidence type="ECO:0000259" key="4">
    <source>
        <dbReference type="PROSITE" id="PS01124"/>
    </source>
</evidence>
<keyword evidence="8" id="KW-1185">Reference proteome</keyword>
<dbReference type="GO" id="GO:0003700">
    <property type="term" value="F:DNA-binding transcription factor activity"/>
    <property type="evidence" value="ECO:0007669"/>
    <property type="project" value="InterPro"/>
</dbReference>
<evidence type="ECO:0000313" key="8">
    <source>
        <dbReference type="Proteomes" id="UP001566204"/>
    </source>
</evidence>
<dbReference type="PROSITE" id="PS01124">
    <property type="entry name" value="HTH_ARAC_FAMILY_2"/>
    <property type="match status" value="1"/>
</dbReference>
<evidence type="ECO:0000256" key="3">
    <source>
        <dbReference type="ARBA" id="ARBA00023163"/>
    </source>
</evidence>